<gene>
    <name evidence="10" type="ORF">E6K78_06425</name>
</gene>
<dbReference type="GO" id="GO:0016226">
    <property type="term" value="P:iron-sulfur cluster assembly"/>
    <property type="evidence" value="ECO:0007669"/>
    <property type="project" value="InterPro"/>
</dbReference>
<comment type="similarity">
    <text evidence="2">In the C-terminal section; belongs to the Mrp/NBP35 ATP-binding proteins family.</text>
</comment>
<proteinExistence type="inferred from homology"/>
<dbReference type="Gene3D" id="3.30.300.130">
    <property type="entry name" value="Fe-S cluster assembly (FSCA)"/>
    <property type="match status" value="1"/>
</dbReference>
<dbReference type="InterPro" id="IPR002744">
    <property type="entry name" value="MIP18-like"/>
</dbReference>
<dbReference type="EMBL" id="VBOY01000057">
    <property type="protein sequence ID" value="TMQ66425.1"/>
    <property type="molecule type" value="Genomic_DNA"/>
</dbReference>
<evidence type="ECO:0000313" key="10">
    <source>
        <dbReference type="EMBL" id="TMQ66425.1"/>
    </source>
</evidence>
<dbReference type="PANTHER" id="PTHR42961">
    <property type="entry name" value="IRON-SULFUR PROTEIN NUBPL"/>
    <property type="match status" value="1"/>
</dbReference>
<dbReference type="Proteomes" id="UP000316609">
    <property type="component" value="Unassembled WGS sequence"/>
</dbReference>
<dbReference type="SUPFAM" id="SSF52540">
    <property type="entry name" value="P-loop containing nucleoside triphosphate hydrolases"/>
    <property type="match status" value="1"/>
</dbReference>
<dbReference type="GO" id="GO:0140663">
    <property type="term" value="F:ATP-dependent FeS chaperone activity"/>
    <property type="evidence" value="ECO:0007669"/>
    <property type="project" value="InterPro"/>
</dbReference>
<evidence type="ECO:0000256" key="2">
    <source>
        <dbReference type="ARBA" id="ARBA00008205"/>
    </source>
</evidence>
<dbReference type="InterPro" id="IPR000808">
    <property type="entry name" value="Mrp-like_CS"/>
</dbReference>
<feature type="domain" description="MIP18 family-like" evidence="9">
    <location>
        <begin position="6"/>
        <end position="76"/>
    </location>
</feature>
<evidence type="ECO:0000256" key="8">
    <source>
        <dbReference type="HAMAP-Rule" id="MF_02040"/>
    </source>
</evidence>
<keyword evidence="6 8" id="KW-0408">Iron</keyword>
<reference evidence="10 11" key="1">
    <citation type="journal article" date="2019" name="Nat. Microbiol.">
        <title>Mediterranean grassland soil C-N compound turnover is dependent on rainfall and depth, and is mediated by genomically divergent microorganisms.</title>
        <authorList>
            <person name="Diamond S."/>
            <person name="Andeer P.F."/>
            <person name="Li Z."/>
            <person name="Crits-Christoph A."/>
            <person name="Burstein D."/>
            <person name="Anantharaman K."/>
            <person name="Lane K.R."/>
            <person name="Thomas B.C."/>
            <person name="Pan C."/>
            <person name="Northen T.R."/>
            <person name="Banfield J.F."/>
        </authorList>
    </citation>
    <scope>NUCLEOTIDE SEQUENCE [LARGE SCALE GENOMIC DNA]</scope>
    <source>
        <strain evidence="10">WS_8</strain>
    </source>
</reference>
<dbReference type="GO" id="GO:0046872">
    <property type="term" value="F:metal ion binding"/>
    <property type="evidence" value="ECO:0007669"/>
    <property type="project" value="UniProtKB-KW"/>
</dbReference>
<evidence type="ECO:0000256" key="1">
    <source>
        <dbReference type="ARBA" id="ARBA00007352"/>
    </source>
</evidence>
<comment type="similarity">
    <text evidence="1">In the N-terminal section; belongs to the MIP18 family.</text>
</comment>
<dbReference type="PROSITE" id="PS01215">
    <property type="entry name" value="MRP"/>
    <property type="match status" value="1"/>
</dbReference>
<dbReference type="InterPro" id="IPR019591">
    <property type="entry name" value="Mrp/NBP35_ATP-bd"/>
</dbReference>
<evidence type="ECO:0000313" key="11">
    <source>
        <dbReference type="Proteomes" id="UP000316609"/>
    </source>
</evidence>
<evidence type="ECO:0000256" key="6">
    <source>
        <dbReference type="ARBA" id="ARBA00023004"/>
    </source>
</evidence>
<dbReference type="CDD" id="cd02037">
    <property type="entry name" value="Mrp_NBP35"/>
    <property type="match status" value="1"/>
</dbReference>
<evidence type="ECO:0000256" key="3">
    <source>
        <dbReference type="ARBA" id="ARBA00022723"/>
    </source>
</evidence>
<keyword evidence="5 8" id="KW-0067">ATP-binding</keyword>
<keyword evidence="8" id="KW-0378">Hydrolase</keyword>
<comment type="subunit">
    <text evidence="8">Homodimer.</text>
</comment>
<dbReference type="InterPro" id="IPR033756">
    <property type="entry name" value="YlxH/NBP35"/>
</dbReference>
<keyword evidence="4 8" id="KW-0547">Nucleotide-binding</keyword>
<organism evidence="10 11">
    <name type="scientific">Eiseniibacteriota bacterium</name>
    <dbReference type="NCBI Taxonomy" id="2212470"/>
    <lineage>
        <taxon>Bacteria</taxon>
        <taxon>Candidatus Eiseniibacteriota</taxon>
    </lineage>
</organism>
<comment type="function">
    <text evidence="8">Binds and transfers iron-sulfur (Fe-S) clusters to target apoproteins. Can hydrolyze ATP.</text>
</comment>
<dbReference type="GO" id="GO:0005524">
    <property type="term" value="F:ATP binding"/>
    <property type="evidence" value="ECO:0007669"/>
    <property type="project" value="UniProtKB-UniRule"/>
</dbReference>
<protein>
    <recommendedName>
        <fullName evidence="8">Iron-sulfur cluster carrier protein</fullName>
    </recommendedName>
</protein>
<dbReference type="InterPro" id="IPR044304">
    <property type="entry name" value="NUBPL-like"/>
</dbReference>
<dbReference type="SUPFAM" id="SSF117916">
    <property type="entry name" value="Fe-S cluster assembly (FSCA) domain-like"/>
    <property type="match status" value="1"/>
</dbReference>
<dbReference type="PANTHER" id="PTHR42961:SF2">
    <property type="entry name" value="IRON-SULFUR PROTEIN NUBPL"/>
    <property type="match status" value="1"/>
</dbReference>
<sequence length="351" mass="36970">MAPTNQDILATLGQVKDPDLGRDLVTLGMIEDLSTEDGRVSFTLVLTTAACPLKEQIEADCRNALRKVPGVRVVDIKTTSRMRKPSSPGADRKTIEGVSNVLAVGSGKGGVGKSTVAANLAVSLATSGARVGLLDGDIYGPNLPRMLGTRAQPAMRDGRVMPIEAWGVRFISMGLLVSQGEAVVWRGPMLHGAIKSFLHDVDWGELDYLLVDLPPGTGDVQLSLVQQTLVAGAVVVTTPSTVAIEDAVKAVAMFDKLQVPVLGMIENMSYFMCPSCGSRHEIFASGTGEERALAMGLPFLGAIPLHPSVRACGDQGRPVVLAEPDSAHARALVEVAGHLARRVSIQNIGVP</sequence>
<dbReference type="GO" id="GO:0051539">
    <property type="term" value="F:4 iron, 4 sulfur cluster binding"/>
    <property type="evidence" value="ECO:0007669"/>
    <property type="project" value="TreeGrafter"/>
</dbReference>
<dbReference type="Pfam" id="PF10609">
    <property type="entry name" value="ParA"/>
    <property type="match status" value="1"/>
</dbReference>
<evidence type="ECO:0000256" key="7">
    <source>
        <dbReference type="ARBA" id="ARBA00023014"/>
    </source>
</evidence>
<dbReference type="HAMAP" id="MF_02040">
    <property type="entry name" value="Mrp_NBP35"/>
    <property type="match status" value="1"/>
</dbReference>
<name>A0A538TS55_UNCEI</name>
<dbReference type="AlphaFoldDB" id="A0A538TS55"/>
<evidence type="ECO:0000256" key="4">
    <source>
        <dbReference type="ARBA" id="ARBA00022741"/>
    </source>
</evidence>
<dbReference type="Gene3D" id="3.40.50.300">
    <property type="entry name" value="P-loop containing nucleotide triphosphate hydrolases"/>
    <property type="match status" value="1"/>
</dbReference>
<evidence type="ECO:0000259" key="9">
    <source>
        <dbReference type="Pfam" id="PF01883"/>
    </source>
</evidence>
<dbReference type="InterPro" id="IPR034904">
    <property type="entry name" value="FSCA_dom_sf"/>
</dbReference>
<comment type="similarity">
    <text evidence="8">Belongs to the Mrp/NBP35 ATP-binding proteins family.</text>
</comment>
<feature type="binding site" evidence="8">
    <location>
        <begin position="107"/>
        <end position="114"/>
    </location>
    <ligand>
        <name>ATP</name>
        <dbReference type="ChEBI" id="CHEBI:30616"/>
    </ligand>
</feature>
<evidence type="ECO:0000256" key="5">
    <source>
        <dbReference type="ARBA" id="ARBA00022840"/>
    </source>
</evidence>
<dbReference type="GO" id="GO:0016887">
    <property type="term" value="F:ATP hydrolysis activity"/>
    <property type="evidence" value="ECO:0007669"/>
    <property type="project" value="UniProtKB-UniRule"/>
</dbReference>
<dbReference type="FunFam" id="3.40.50.300:FF:001278">
    <property type="entry name" value="Iron-sulfur cluster carrier protein"/>
    <property type="match status" value="1"/>
</dbReference>
<keyword evidence="3 8" id="KW-0479">Metal-binding</keyword>
<dbReference type="InterPro" id="IPR027417">
    <property type="entry name" value="P-loop_NTPase"/>
</dbReference>
<accession>A0A538TS55</accession>
<comment type="caution">
    <text evidence="10">The sequence shown here is derived from an EMBL/GenBank/DDBJ whole genome shotgun (WGS) entry which is preliminary data.</text>
</comment>
<keyword evidence="7 8" id="KW-0411">Iron-sulfur</keyword>
<dbReference type="Pfam" id="PF01883">
    <property type="entry name" value="FeS_assembly_P"/>
    <property type="match status" value="1"/>
</dbReference>